<dbReference type="RefSeq" id="WP_025435762.1">
    <property type="nucleotide sequence ID" value="NZ_CP007452.1"/>
</dbReference>
<dbReference type="Pfam" id="PF00849">
    <property type="entry name" value="PseudoU_synth_2"/>
    <property type="match status" value="1"/>
</dbReference>
<dbReference type="SUPFAM" id="SSF55120">
    <property type="entry name" value="Pseudouridine synthase"/>
    <property type="match status" value="1"/>
</dbReference>
<dbReference type="NCBIfam" id="TIGR00005">
    <property type="entry name" value="rluA_subfam"/>
    <property type="match status" value="1"/>
</dbReference>
<feature type="domain" description="RNA-binding S4" evidence="8">
    <location>
        <begin position="15"/>
        <end position="75"/>
    </location>
</feature>
<dbReference type="eggNOG" id="COG0564">
    <property type="taxonomic scope" value="Bacteria"/>
</dbReference>
<dbReference type="Gene3D" id="3.10.290.10">
    <property type="entry name" value="RNA-binding S4 domain"/>
    <property type="match status" value="1"/>
</dbReference>
<dbReference type="PROSITE" id="PS01129">
    <property type="entry name" value="PSI_RLU"/>
    <property type="match status" value="1"/>
</dbReference>
<dbReference type="Proteomes" id="UP000019591">
    <property type="component" value="Chromosome"/>
</dbReference>
<comment type="function">
    <text evidence="7">Responsible for synthesis of pseudouridine from uracil.</text>
</comment>
<feature type="active site" evidence="5">
    <location>
        <position position="139"/>
    </location>
</feature>
<dbReference type="InterPro" id="IPR020103">
    <property type="entry name" value="PsdUridine_synth_cat_dom_sf"/>
</dbReference>
<dbReference type="OrthoDB" id="9807829at2"/>
<evidence type="ECO:0000313" key="10">
    <source>
        <dbReference type="Proteomes" id="UP000019591"/>
    </source>
</evidence>
<dbReference type="STRING" id="1286171.EAL2_c14840"/>
<keyword evidence="4 7" id="KW-0413">Isomerase</keyword>
<dbReference type="PROSITE" id="PS50889">
    <property type="entry name" value="S4"/>
    <property type="match status" value="1"/>
</dbReference>
<dbReference type="PANTHER" id="PTHR21600:SF44">
    <property type="entry name" value="RIBOSOMAL LARGE SUBUNIT PSEUDOURIDINE SYNTHASE D"/>
    <property type="match status" value="1"/>
</dbReference>
<evidence type="ECO:0000313" key="9">
    <source>
        <dbReference type="EMBL" id="AHM56779.1"/>
    </source>
</evidence>
<evidence type="ECO:0000256" key="7">
    <source>
        <dbReference type="RuleBase" id="RU362028"/>
    </source>
</evidence>
<dbReference type="SUPFAM" id="SSF55174">
    <property type="entry name" value="Alpha-L RNA-binding motif"/>
    <property type="match status" value="1"/>
</dbReference>
<dbReference type="GO" id="GO:0003723">
    <property type="term" value="F:RNA binding"/>
    <property type="evidence" value="ECO:0007669"/>
    <property type="project" value="UniProtKB-KW"/>
</dbReference>
<protein>
    <recommendedName>
        <fullName evidence="7">Pseudouridine synthase</fullName>
        <ecNumber evidence="7">5.4.99.-</ecNumber>
    </recommendedName>
</protein>
<gene>
    <name evidence="9" type="primary">ylyB2</name>
    <name evidence="9" type="ORF">EAL2_c14840</name>
</gene>
<dbReference type="GO" id="GO:0000455">
    <property type="term" value="P:enzyme-directed rRNA pseudouridine synthesis"/>
    <property type="evidence" value="ECO:0007669"/>
    <property type="project" value="TreeGrafter"/>
</dbReference>
<dbReference type="FunFam" id="3.30.2350.10:FF:000006">
    <property type="entry name" value="Pseudouridine synthase"/>
    <property type="match status" value="1"/>
</dbReference>
<dbReference type="SMART" id="SM00363">
    <property type="entry name" value="S4"/>
    <property type="match status" value="1"/>
</dbReference>
<dbReference type="InterPro" id="IPR006224">
    <property type="entry name" value="PsdUridine_synth_RluA-like_CS"/>
</dbReference>
<dbReference type="InterPro" id="IPR036986">
    <property type="entry name" value="S4_RNA-bd_sf"/>
</dbReference>
<dbReference type="PATRIC" id="fig|1286171.3.peg.1435"/>
<evidence type="ECO:0000256" key="3">
    <source>
        <dbReference type="ARBA" id="ARBA00022884"/>
    </source>
</evidence>
<organism evidence="9 10">
    <name type="scientific">Peptoclostridium acidaminophilum DSM 3953</name>
    <dbReference type="NCBI Taxonomy" id="1286171"/>
    <lineage>
        <taxon>Bacteria</taxon>
        <taxon>Bacillati</taxon>
        <taxon>Bacillota</taxon>
        <taxon>Clostridia</taxon>
        <taxon>Peptostreptococcales</taxon>
        <taxon>Peptoclostridiaceae</taxon>
        <taxon>Peptoclostridium</taxon>
    </lineage>
</organism>
<accession>W8T4T9</accession>
<evidence type="ECO:0000259" key="8">
    <source>
        <dbReference type="SMART" id="SM00363"/>
    </source>
</evidence>
<dbReference type="CDD" id="cd02869">
    <property type="entry name" value="PseudoU_synth_RluA_like"/>
    <property type="match status" value="1"/>
</dbReference>
<keyword evidence="10" id="KW-1185">Reference proteome</keyword>
<evidence type="ECO:0000256" key="2">
    <source>
        <dbReference type="ARBA" id="ARBA00010876"/>
    </source>
</evidence>
<keyword evidence="3 6" id="KW-0694">RNA-binding</keyword>
<dbReference type="AlphaFoldDB" id="W8T4T9"/>
<dbReference type="GO" id="GO:0120159">
    <property type="term" value="F:rRNA pseudouridine synthase activity"/>
    <property type="evidence" value="ECO:0007669"/>
    <property type="project" value="UniProtKB-ARBA"/>
</dbReference>
<comment type="catalytic activity">
    <reaction evidence="1 7">
        <text>a uridine in RNA = a pseudouridine in RNA</text>
        <dbReference type="Rhea" id="RHEA:48348"/>
        <dbReference type="Rhea" id="RHEA-COMP:12068"/>
        <dbReference type="Rhea" id="RHEA-COMP:12069"/>
        <dbReference type="ChEBI" id="CHEBI:65314"/>
        <dbReference type="ChEBI" id="CHEBI:65315"/>
    </reaction>
</comment>
<dbReference type="EMBL" id="CP007452">
    <property type="protein sequence ID" value="AHM56779.1"/>
    <property type="molecule type" value="Genomic_DNA"/>
</dbReference>
<name>W8T4T9_PEPAC</name>
<dbReference type="HOGENOM" id="CLU_016902_4_4_9"/>
<dbReference type="InterPro" id="IPR002942">
    <property type="entry name" value="S4_RNA-bd"/>
</dbReference>
<dbReference type="Gene3D" id="3.30.2350.10">
    <property type="entry name" value="Pseudouridine synthase"/>
    <property type="match status" value="1"/>
</dbReference>
<evidence type="ECO:0000256" key="6">
    <source>
        <dbReference type="PROSITE-ProRule" id="PRU00182"/>
    </source>
</evidence>
<dbReference type="InterPro" id="IPR050188">
    <property type="entry name" value="RluA_PseudoU_synthase"/>
</dbReference>
<dbReference type="Pfam" id="PF01479">
    <property type="entry name" value="S4"/>
    <property type="match status" value="1"/>
</dbReference>
<evidence type="ECO:0000256" key="5">
    <source>
        <dbReference type="PIRSR" id="PIRSR606225-1"/>
    </source>
</evidence>
<evidence type="ECO:0000256" key="1">
    <source>
        <dbReference type="ARBA" id="ARBA00000073"/>
    </source>
</evidence>
<comment type="similarity">
    <text evidence="2 7">Belongs to the pseudouridine synthase RluA family.</text>
</comment>
<dbReference type="InterPro" id="IPR006145">
    <property type="entry name" value="PsdUridine_synth_RsuA/RluA"/>
</dbReference>
<proteinExistence type="inferred from homology"/>
<sequence>MEQRSFYVMEDEEGGRLDVFLSEQFEDISRSYIQKLVKDGLVSVNGKLEKAKYIVRENDTVEVNLPDRSEPKPQPEDIRLEIVYEDDQVIVVNKPQGMVVHPAPGNSEGTLVNALLHHCDARLSTLNGVTRPGIVHRIDKDTSGLLVAAKTDRAHEELASQFKVHSIERTYEMVCIGNVKEERFTVDMPIGRNPSNRLKMAVVNDGKNAITHFEVIKRYEGYTHMRAKLETGRTHQIRVHISHMHHPILGDPIYGPKKSPFKLCGQTLHARTLGFLHPVTGEYMEFTSELPDYFTKILKALEK</sequence>
<dbReference type="InterPro" id="IPR006225">
    <property type="entry name" value="PsdUridine_synth_RluC/D"/>
</dbReference>
<dbReference type="PANTHER" id="PTHR21600">
    <property type="entry name" value="MITOCHONDRIAL RNA PSEUDOURIDINE SYNTHASE"/>
    <property type="match status" value="1"/>
</dbReference>
<evidence type="ECO:0000256" key="4">
    <source>
        <dbReference type="ARBA" id="ARBA00023235"/>
    </source>
</evidence>
<dbReference type="CDD" id="cd00165">
    <property type="entry name" value="S4"/>
    <property type="match status" value="1"/>
</dbReference>
<reference evidence="9 10" key="1">
    <citation type="journal article" date="2014" name="Genome Announc.">
        <title>Complete Genome Sequence of Amino Acid-Utilizing Eubacterium acidaminophilum al-2 (DSM 3953).</title>
        <authorList>
            <person name="Poehlein A."/>
            <person name="Andreesen J.R."/>
            <person name="Daniel R."/>
        </authorList>
    </citation>
    <scope>NUCLEOTIDE SEQUENCE [LARGE SCALE GENOMIC DNA]</scope>
    <source>
        <strain evidence="9 10">DSM 3953</strain>
    </source>
</reference>
<dbReference type="EC" id="5.4.99.-" evidence="7"/>
<dbReference type="KEGG" id="eac:EAL2_c14840"/>